<sequence>MNKQKNNREQTPQPEQDTERDEQLTNSHENDLDSAPAAEENDKVADPVEELTAQLAALNDTHLRLMAEYDNYRKRTLKEKSELIRNGGEKVLVDLLPVIDDFERALNNLGDMSEPAAIKEGVELIYSKFMDYLQKQGVKKIETADLPFDADLCDAVAMIPAPSAEQKGKIIDCVKTGYTLNDKVIRHAHVVVGE</sequence>
<reference evidence="8 9" key="1">
    <citation type="submission" date="2014-08" db="EMBL/GenBank/DDBJ databases">
        <title>Porphyromonas gulae strain:COT-052_OH3439 Genome sequencing.</title>
        <authorList>
            <person name="Wallis C."/>
            <person name="Deusch O."/>
            <person name="O'Flynn C."/>
            <person name="Davis I."/>
            <person name="Jospin G."/>
            <person name="Darling A.E."/>
            <person name="Coil D.A."/>
            <person name="Alexiev A."/>
            <person name="Horsfall A."/>
            <person name="Kirkwood N."/>
            <person name="Harris S."/>
            <person name="Eisen J.A."/>
        </authorList>
    </citation>
    <scope>NUCLEOTIDE SEQUENCE [LARGE SCALE GENOMIC DNA]</scope>
    <source>
        <strain evidence="9">COT-052 OH3439</strain>
    </source>
</reference>
<evidence type="ECO:0000313" key="9">
    <source>
        <dbReference type="Proteomes" id="UP000030146"/>
    </source>
</evidence>
<comment type="subcellular location">
    <subcellularLocation>
        <location evidence="3">Cytoplasm</location>
    </subcellularLocation>
</comment>
<comment type="caution">
    <text evidence="8">The sequence shown here is derived from an EMBL/GenBank/DDBJ whole genome shotgun (WGS) entry which is preliminary data.</text>
</comment>
<dbReference type="Gene3D" id="3.90.20.20">
    <property type="match status" value="1"/>
</dbReference>
<evidence type="ECO:0000313" key="8">
    <source>
        <dbReference type="EMBL" id="KGN85664.1"/>
    </source>
</evidence>
<name>A0A0A2FB69_9PORP</name>
<gene>
    <name evidence="3" type="primary">grpE</name>
    <name evidence="8" type="ORF">HR15_09270</name>
</gene>
<evidence type="ECO:0000256" key="6">
    <source>
        <dbReference type="SAM" id="Coils"/>
    </source>
</evidence>
<dbReference type="GO" id="GO:0006457">
    <property type="term" value="P:protein folding"/>
    <property type="evidence" value="ECO:0007669"/>
    <property type="project" value="InterPro"/>
</dbReference>
<feature type="region of interest" description="Disordered" evidence="7">
    <location>
        <begin position="1"/>
        <end position="44"/>
    </location>
</feature>
<dbReference type="PANTHER" id="PTHR21237:SF23">
    <property type="entry name" value="GRPE PROTEIN HOMOLOG, MITOCHONDRIAL"/>
    <property type="match status" value="1"/>
</dbReference>
<feature type="coiled-coil region" evidence="6">
    <location>
        <begin position="48"/>
        <end position="75"/>
    </location>
</feature>
<dbReference type="EMBL" id="JRAK01000123">
    <property type="protein sequence ID" value="KGN85664.1"/>
    <property type="molecule type" value="Genomic_DNA"/>
</dbReference>
<dbReference type="HAMAP" id="MF_01151">
    <property type="entry name" value="GrpE"/>
    <property type="match status" value="1"/>
</dbReference>
<protein>
    <recommendedName>
        <fullName evidence="3 4">Protein GrpE</fullName>
    </recommendedName>
    <alternativeName>
        <fullName evidence="3">HSP-70 cofactor</fullName>
    </alternativeName>
</protein>
<evidence type="ECO:0000256" key="4">
    <source>
        <dbReference type="RuleBase" id="RU000639"/>
    </source>
</evidence>
<dbReference type="GO" id="GO:0051082">
    <property type="term" value="F:unfolded protein binding"/>
    <property type="evidence" value="ECO:0007669"/>
    <property type="project" value="TreeGrafter"/>
</dbReference>
<comment type="subunit">
    <text evidence="3">Homodimer.</text>
</comment>
<evidence type="ECO:0000256" key="7">
    <source>
        <dbReference type="SAM" id="MobiDB-lite"/>
    </source>
</evidence>
<dbReference type="Pfam" id="PF01025">
    <property type="entry name" value="GrpE"/>
    <property type="match status" value="1"/>
</dbReference>
<dbReference type="InterPro" id="IPR009012">
    <property type="entry name" value="GrpE_head"/>
</dbReference>
<proteinExistence type="inferred from homology"/>
<dbReference type="Proteomes" id="UP000030146">
    <property type="component" value="Unassembled WGS sequence"/>
</dbReference>
<dbReference type="RefSeq" id="WP_039425936.1">
    <property type="nucleotide sequence ID" value="NZ_JRAK01000123.1"/>
</dbReference>
<dbReference type="Gene3D" id="2.30.22.10">
    <property type="entry name" value="Head domain of nucleotide exchange factor GrpE"/>
    <property type="match status" value="1"/>
</dbReference>
<dbReference type="GO" id="GO:0051087">
    <property type="term" value="F:protein-folding chaperone binding"/>
    <property type="evidence" value="ECO:0007669"/>
    <property type="project" value="InterPro"/>
</dbReference>
<comment type="similarity">
    <text evidence="1 3 5">Belongs to the GrpE family.</text>
</comment>
<evidence type="ECO:0000256" key="5">
    <source>
        <dbReference type="RuleBase" id="RU004478"/>
    </source>
</evidence>
<dbReference type="InterPro" id="IPR000740">
    <property type="entry name" value="GrpE"/>
</dbReference>
<dbReference type="GO" id="GO:0042803">
    <property type="term" value="F:protein homodimerization activity"/>
    <property type="evidence" value="ECO:0007669"/>
    <property type="project" value="InterPro"/>
</dbReference>
<dbReference type="CDD" id="cd00446">
    <property type="entry name" value="GrpE"/>
    <property type="match status" value="1"/>
</dbReference>
<dbReference type="GO" id="GO:0005737">
    <property type="term" value="C:cytoplasm"/>
    <property type="evidence" value="ECO:0007669"/>
    <property type="project" value="UniProtKB-SubCell"/>
</dbReference>
<dbReference type="SUPFAM" id="SSF51064">
    <property type="entry name" value="Head domain of nucleotide exchange factor GrpE"/>
    <property type="match status" value="1"/>
</dbReference>
<organism evidence="8 9">
    <name type="scientific">Porphyromonas gulae</name>
    <dbReference type="NCBI Taxonomy" id="111105"/>
    <lineage>
        <taxon>Bacteria</taxon>
        <taxon>Pseudomonadati</taxon>
        <taxon>Bacteroidota</taxon>
        <taxon>Bacteroidia</taxon>
        <taxon>Bacteroidales</taxon>
        <taxon>Porphyromonadaceae</taxon>
        <taxon>Porphyromonas</taxon>
    </lineage>
</organism>
<accession>A0A0A2FB69</accession>
<keyword evidence="3" id="KW-0963">Cytoplasm</keyword>
<evidence type="ECO:0000256" key="2">
    <source>
        <dbReference type="ARBA" id="ARBA00023186"/>
    </source>
</evidence>
<evidence type="ECO:0000256" key="3">
    <source>
        <dbReference type="HAMAP-Rule" id="MF_01151"/>
    </source>
</evidence>
<evidence type="ECO:0000256" key="1">
    <source>
        <dbReference type="ARBA" id="ARBA00009054"/>
    </source>
</evidence>
<dbReference type="PRINTS" id="PR00773">
    <property type="entry name" value="GRPEPROTEIN"/>
</dbReference>
<dbReference type="GO" id="GO:0000774">
    <property type="term" value="F:adenyl-nucleotide exchange factor activity"/>
    <property type="evidence" value="ECO:0007669"/>
    <property type="project" value="InterPro"/>
</dbReference>
<keyword evidence="9" id="KW-1185">Reference proteome</keyword>
<keyword evidence="6" id="KW-0175">Coiled coil</keyword>
<feature type="compositionally biased region" description="Polar residues" evidence="7">
    <location>
        <begin position="1"/>
        <end position="15"/>
    </location>
</feature>
<dbReference type="InterPro" id="IPR013805">
    <property type="entry name" value="GrpE_CC"/>
</dbReference>
<keyword evidence="2 3" id="KW-0143">Chaperone</keyword>
<dbReference type="SUPFAM" id="SSF58014">
    <property type="entry name" value="Coiled-coil domain of nucleotide exchange factor GrpE"/>
    <property type="match status" value="1"/>
</dbReference>
<dbReference type="PANTHER" id="PTHR21237">
    <property type="entry name" value="GRPE PROTEIN"/>
    <property type="match status" value="1"/>
</dbReference>
<keyword evidence="3 4" id="KW-0346">Stress response</keyword>
<dbReference type="PROSITE" id="PS01071">
    <property type="entry name" value="GRPE"/>
    <property type="match status" value="1"/>
</dbReference>
<comment type="function">
    <text evidence="3 4">Participates actively in the response to hyperosmotic and heat shock by preventing the aggregation of stress-denatured proteins, in association with DnaK and GrpE. It is the nucleotide exchange factor for DnaK and may function as a thermosensor. Unfolded proteins bind initially to DnaJ; upon interaction with the DnaJ-bound protein, DnaK hydrolyzes its bound ATP, resulting in the formation of a stable complex. GrpE releases ADP from DnaK; ATP binding to DnaK triggers the release of the substrate protein, thus completing the reaction cycle. Several rounds of ATP-dependent interactions between DnaJ, DnaK and GrpE are required for fully efficient folding.</text>
</comment>
<dbReference type="AlphaFoldDB" id="A0A0A2FB69"/>